<protein>
    <submittedName>
        <fullName evidence="1">Uncharacterized protein</fullName>
    </submittedName>
</protein>
<evidence type="ECO:0000313" key="1">
    <source>
        <dbReference type="EMBL" id="MBB5292260.1"/>
    </source>
</evidence>
<evidence type="ECO:0000313" key="2">
    <source>
        <dbReference type="Proteomes" id="UP000566663"/>
    </source>
</evidence>
<name>A0A7W8MGT1_9CAUL</name>
<reference evidence="1 2" key="1">
    <citation type="submission" date="2020-08" db="EMBL/GenBank/DDBJ databases">
        <title>Genomic Encyclopedia of Type Strains, Phase IV (KMG-IV): sequencing the most valuable type-strain genomes for metagenomic binning, comparative biology and taxonomic classification.</title>
        <authorList>
            <person name="Goeker M."/>
        </authorList>
    </citation>
    <scope>NUCLEOTIDE SEQUENCE [LARGE SCALE GENOMIC DNA]</scope>
    <source>
        <strain evidence="1 2">DSM 25335</strain>
    </source>
</reference>
<sequence>MTDEDRELDALWRERFGEPLPILGAADIVRAVLARSDPPPAAEAA</sequence>
<dbReference type="EMBL" id="JACHFZ010000003">
    <property type="protein sequence ID" value="MBB5292260.1"/>
    <property type="molecule type" value="Genomic_DNA"/>
</dbReference>
<keyword evidence="2" id="KW-1185">Reference proteome</keyword>
<gene>
    <name evidence="1" type="ORF">HNQ67_001780</name>
</gene>
<dbReference type="Proteomes" id="UP000566663">
    <property type="component" value="Unassembled WGS sequence"/>
</dbReference>
<comment type="caution">
    <text evidence="1">The sequence shown here is derived from an EMBL/GenBank/DDBJ whole genome shotgun (WGS) entry which is preliminary data.</text>
</comment>
<dbReference type="AlphaFoldDB" id="A0A7W8MGT1"/>
<accession>A0A7W8MGT1</accession>
<proteinExistence type="predicted"/>
<organism evidence="1 2">
    <name type="scientific">Brevundimonas basaltis</name>
    <dbReference type="NCBI Taxonomy" id="472166"/>
    <lineage>
        <taxon>Bacteria</taxon>
        <taxon>Pseudomonadati</taxon>
        <taxon>Pseudomonadota</taxon>
        <taxon>Alphaproteobacteria</taxon>
        <taxon>Caulobacterales</taxon>
        <taxon>Caulobacteraceae</taxon>
        <taxon>Brevundimonas</taxon>
    </lineage>
</organism>